<evidence type="ECO:0000313" key="2">
    <source>
        <dbReference type="EMBL" id="CAG9479584.1"/>
    </source>
</evidence>
<protein>
    <submittedName>
        <fullName evidence="2">(malaria parasite P. vivax) hypothetical protein</fullName>
    </submittedName>
</protein>
<keyword evidence="1" id="KW-1133">Transmembrane helix</keyword>
<name>A0A8S4HF14_PLAVI</name>
<comment type="caution">
    <text evidence="2">The sequence shown here is derived from an EMBL/GenBank/DDBJ whole genome shotgun (WGS) entry which is preliminary data.</text>
</comment>
<dbReference type="AlphaFoldDB" id="A0A8S4HF14"/>
<sequence>MGCSEDPKDGNYEFFDKVLDYIDKADNAKIDSISGVDYSCCNSFSSIMKSKLKTEENAKSICKQFIKLHKSLTHIEEQSNDHNYKKDSSFLNYWVNTVIRENRTYDKNCAHDFSDLMESHCEKIFSINVLSNLLYDIKDDELNKINILYSLYEKYSKLKIIIDSKSEQNKQEILALSNQCCTDYNKARYICNIDNNNSNNSIFCTKLSKFITIHDELDSKLVGPGYDFSDYFIKLSKCPNTKIITSAVTGTVVGLIPLIGVLYKFTPMGQLFKSKIGILNKDISNNDEEIIKMSLMEQENEQLKFQKGTYNIKYQSV</sequence>
<accession>A0A8S4HF14</accession>
<feature type="transmembrane region" description="Helical" evidence="1">
    <location>
        <begin position="243"/>
        <end position="265"/>
    </location>
</feature>
<keyword evidence="1" id="KW-0812">Transmembrane</keyword>
<organism evidence="2 3">
    <name type="scientific">Plasmodium vivax</name>
    <name type="common">malaria parasite P. vivax</name>
    <dbReference type="NCBI Taxonomy" id="5855"/>
    <lineage>
        <taxon>Eukaryota</taxon>
        <taxon>Sar</taxon>
        <taxon>Alveolata</taxon>
        <taxon>Apicomplexa</taxon>
        <taxon>Aconoidasida</taxon>
        <taxon>Haemosporida</taxon>
        <taxon>Plasmodiidae</taxon>
        <taxon>Plasmodium</taxon>
        <taxon>Plasmodium (Plasmodium)</taxon>
    </lineage>
</organism>
<dbReference type="Proteomes" id="UP000779233">
    <property type="component" value="Unassembled WGS sequence"/>
</dbReference>
<proteinExistence type="predicted"/>
<evidence type="ECO:0000256" key="1">
    <source>
        <dbReference type="SAM" id="Phobius"/>
    </source>
</evidence>
<gene>
    <name evidence="2" type="ORF">PVW1_050006900</name>
</gene>
<reference evidence="2" key="1">
    <citation type="submission" date="2021-09" db="EMBL/GenBank/DDBJ databases">
        <authorList>
            <consortium name="Pathogen Informatics"/>
        </authorList>
    </citation>
    <scope>NUCLEOTIDE SEQUENCE</scope>
    <source>
        <strain evidence="2">PvW1</strain>
    </source>
</reference>
<evidence type="ECO:0000313" key="3">
    <source>
        <dbReference type="Proteomes" id="UP000779233"/>
    </source>
</evidence>
<dbReference type="EMBL" id="CAJZCX010000010">
    <property type="protein sequence ID" value="CAG9479584.1"/>
    <property type="molecule type" value="Genomic_DNA"/>
</dbReference>
<dbReference type="InterPro" id="IPR008780">
    <property type="entry name" value="Plasmodium_Vir"/>
</dbReference>
<dbReference type="VEuPathDB" id="PlasmoDB:PVPAM_060008200"/>
<dbReference type="Pfam" id="PF05795">
    <property type="entry name" value="Plasmodium_Vir"/>
    <property type="match status" value="1"/>
</dbReference>
<keyword evidence="1" id="KW-0472">Membrane</keyword>